<dbReference type="eggNOG" id="KOG1299">
    <property type="taxonomic scope" value="Eukaryota"/>
</dbReference>
<evidence type="ECO:0000256" key="1">
    <source>
        <dbReference type="ARBA" id="ARBA00009884"/>
    </source>
</evidence>
<dbReference type="Gene3D" id="3.90.830.10">
    <property type="entry name" value="Syntaxin Binding Protein 1, Chain A, domain 2"/>
    <property type="match status" value="1"/>
</dbReference>
<dbReference type="HOGENOM" id="CLU_013933_3_1_1"/>
<dbReference type="EMBL" id="JH992992">
    <property type="protein sequence ID" value="EKX46874.1"/>
    <property type="molecule type" value="Genomic_DNA"/>
</dbReference>
<evidence type="ECO:0000313" key="2">
    <source>
        <dbReference type="EMBL" id="EKX46874.1"/>
    </source>
</evidence>
<gene>
    <name evidence="2" type="primary">VPS45A</name>
    <name evidence="2" type="ORF">GUITHDRAFT_94129</name>
</gene>
<reference evidence="2 4" key="1">
    <citation type="journal article" date="2012" name="Nature">
        <title>Algal genomes reveal evolutionary mosaicism and the fate of nucleomorphs.</title>
        <authorList>
            <consortium name="DOE Joint Genome Institute"/>
            <person name="Curtis B.A."/>
            <person name="Tanifuji G."/>
            <person name="Burki F."/>
            <person name="Gruber A."/>
            <person name="Irimia M."/>
            <person name="Maruyama S."/>
            <person name="Arias M.C."/>
            <person name="Ball S.G."/>
            <person name="Gile G.H."/>
            <person name="Hirakawa Y."/>
            <person name="Hopkins J.F."/>
            <person name="Kuo A."/>
            <person name="Rensing S.A."/>
            <person name="Schmutz J."/>
            <person name="Symeonidi A."/>
            <person name="Elias M."/>
            <person name="Eveleigh R.J."/>
            <person name="Herman E.K."/>
            <person name="Klute M.J."/>
            <person name="Nakayama T."/>
            <person name="Obornik M."/>
            <person name="Reyes-Prieto A."/>
            <person name="Armbrust E.V."/>
            <person name="Aves S.J."/>
            <person name="Beiko R.G."/>
            <person name="Coutinho P."/>
            <person name="Dacks J.B."/>
            <person name="Durnford D.G."/>
            <person name="Fast N.M."/>
            <person name="Green B.R."/>
            <person name="Grisdale C.J."/>
            <person name="Hempel F."/>
            <person name="Henrissat B."/>
            <person name="Hoppner M.P."/>
            <person name="Ishida K."/>
            <person name="Kim E."/>
            <person name="Koreny L."/>
            <person name="Kroth P.G."/>
            <person name="Liu Y."/>
            <person name="Malik S.B."/>
            <person name="Maier U.G."/>
            <person name="McRose D."/>
            <person name="Mock T."/>
            <person name="Neilson J.A."/>
            <person name="Onodera N.T."/>
            <person name="Poole A.M."/>
            <person name="Pritham E.J."/>
            <person name="Richards T.A."/>
            <person name="Rocap G."/>
            <person name="Roy S.W."/>
            <person name="Sarai C."/>
            <person name="Schaack S."/>
            <person name="Shirato S."/>
            <person name="Slamovits C.H."/>
            <person name="Spencer D.F."/>
            <person name="Suzuki S."/>
            <person name="Worden A.Z."/>
            <person name="Zauner S."/>
            <person name="Barry K."/>
            <person name="Bell C."/>
            <person name="Bharti A.K."/>
            <person name="Crow J.A."/>
            <person name="Grimwood J."/>
            <person name="Kramer R."/>
            <person name="Lindquist E."/>
            <person name="Lucas S."/>
            <person name="Salamov A."/>
            <person name="McFadden G.I."/>
            <person name="Lane C.E."/>
            <person name="Keeling P.J."/>
            <person name="Gray M.W."/>
            <person name="Grigoriev I.V."/>
            <person name="Archibald J.M."/>
        </authorList>
    </citation>
    <scope>NUCLEOTIDE SEQUENCE</scope>
    <source>
        <strain evidence="2 4">CCMP2712</strain>
    </source>
</reference>
<dbReference type="PIRSF" id="PIRSF005715">
    <property type="entry name" value="VPS45_Sec1"/>
    <property type="match status" value="1"/>
</dbReference>
<comment type="similarity">
    <text evidence="1">Belongs to the STXBP/unc-18/SEC1 family.</text>
</comment>
<dbReference type="GeneID" id="17303624"/>
<dbReference type="InterPro" id="IPR027482">
    <property type="entry name" value="Sec1-like_dom2"/>
</dbReference>
<dbReference type="PaxDb" id="55529-EKX46874"/>
<dbReference type="EnsemblProtists" id="EKX46874">
    <property type="protein sequence ID" value="EKX46874"/>
    <property type="gene ID" value="GUITHDRAFT_94129"/>
</dbReference>
<reference evidence="4" key="2">
    <citation type="submission" date="2012-11" db="EMBL/GenBank/DDBJ databases">
        <authorList>
            <person name="Kuo A."/>
            <person name="Curtis B.A."/>
            <person name="Tanifuji G."/>
            <person name="Burki F."/>
            <person name="Gruber A."/>
            <person name="Irimia M."/>
            <person name="Maruyama S."/>
            <person name="Arias M.C."/>
            <person name="Ball S.G."/>
            <person name="Gile G.H."/>
            <person name="Hirakawa Y."/>
            <person name="Hopkins J.F."/>
            <person name="Rensing S.A."/>
            <person name="Schmutz J."/>
            <person name="Symeonidi A."/>
            <person name="Elias M."/>
            <person name="Eveleigh R.J."/>
            <person name="Herman E.K."/>
            <person name="Klute M.J."/>
            <person name="Nakayama T."/>
            <person name="Obornik M."/>
            <person name="Reyes-Prieto A."/>
            <person name="Armbrust E.V."/>
            <person name="Aves S.J."/>
            <person name="Beiko R.G."/>
            <person name="Coutinho P."/>
            <person name="Dacks J.B."/>
            <person name="Durnford D.G."/>
            <person name="Fast N.M."/>
            <person name="Green B.R."/>
            <person name="Grisdale C."/>
            <person name="Hempe F."/>
            <person name="Henrissat B."/>
            <person name="Hoppner M.P."/>
            <person name="Ishida K.-I."/>
            <person name="Kim E."/>
            <person name="Koreny L."/>
            <person name="Kroth P.G."/>
            <person name="Liu Y."/>
            <person name="Malik S.-B."/>
            <person name="Maier U.G."/>
            <person name="McRose D."/>
            <person name="Mock T."/>
            <person name="Neilson J.A."/>
            <person name="Onodera N.T."/>
            <person name="Poole A.M."/>
            <person name="Pritham E.J."/>
            <person name="Richards T.A."/>
            <person name="Rocap G."/>
            <person name="Roy S.W."/>
            <person name="Sarai C."/>
            <person name="Schaack S."/>
            <person name="Shirato S."/>
            <person name="Slamovits C.H."/>
            <person name="Spencer D.F."/>
            <person name="Suzuki S."/>
            <person name="Worden A.Z."/>
            <person name="Zauner S."/>
            <person name="Barry K."/>
            <person name="Bell C."/>
            <person name="Bharti A.K."/>
            <person name="Crow J.A."/>
            <person name="Grimwood J."/>
            <person name="Kramer R."/>
            <person name="Lindquist E."/>
            <person name="Lucas S."/>
            <person name="Salamov A."/>
            <person name="McFadden G.I."/>
            <person name="Lane C.E."/>
            <person name="Keeling P.J."/>
            <person name="Gray M.W."/>
            <person name="Grigoriev I.V."/>
            <person name="Archibald J.M."/>
        </authorList>
    </citation>
    <scope>NUCLEOTIDE SEQUENCE</scope>
    <source>
        <strain evidence="4">CCMP2712</strain>
    </source>
</reference>
<dbReference type="KEGG" id="gtt:GUITHDRAFT_94129"/>
<dbReference type="PANTHER" id="PTHR11679">
    <property type="entry name" value="VESICLE PROTEIN SORTING-ASSOCIATED"/>
    <property type="match status" value="1"/>
</dbReference>
<dbReference type="InterPro" id="IPR001619">
    <property type="entry name" value="Sec1-like"/>
</dbReference>
<dbReference type="AlphaFoldDB" id="L1JFG2"/>
<organism evidence="2">
    <name type="scientific">Guillardia theta (strain CCMP2712)</name>
    <name type="common">Cryptophyte</name>
    <dbReference type="NCBI Taxonomy" id="905079"/>
    <lineage>
        <taxon>Eukaryota</taxon>
        <taxon>Cryptophyceae</taxon>
        <taxon>Pyrenomonadales</taxon>
        <taxon>Geminigeraceae</taxon>
        <taxon>Guillardia</taxon>
    </lineage>
</organism>
<protein>
    <submittedName>
        <fullName evidence="2">Vacuolar protein sorting 45A</fullName>
    </submittedName>
</protein>
<evidence type="ECO:0000313" key="4">
    <source>
        <dbReference type="Proteomes" id="UP000011087"/>
    </source>
</evidence>
<dbReference type="STRING" id="905079.L1JFG2"/>
<dbReference type="RefSeq" id="XP_005833854.1">
    <property type="nucleotide sequence ID" value="XM_005833797.1"/>
</dbReference>
<dbReference type="Gene3D" id="1.25.40.60">
    <property type="match status" value="1"/>
</dbReference>
<dbReference type="InterPro" id="IPR043127">
    <property type="entry name" value="Sec-1-like_dom3a"/>
</dbReference>
<dbReference type="OMA" id="NARTAYK"/>
<reference evidence="3" key="3">
    <citation type="submission" date="2016-03" db="UniProtKB">
        <authorList>
            <consortium name="EnsemblProtists"/>
        </authorList>
    </citation>
    <scope>IDENTIFICATION</scope>
</reference>
<sequence>MQIDIRDFKPTMSKSTSSSMSLDVTAASRWFVLTKVIGSVMGMKALLLDKETMSMVGLVCSQTQVLEYQIYSIDRIDNEGRKSIGGFRAICILRPTSDNMKALVRELGEAKFDEYHLFFTNTVQDHQIQELAKADVRQVVRQVQEIYMDFFPLSPDLFVLNEPSCMPLEAPSWNHQLFDRICDGLISVLLALKQNPTIVYQKNSMIAQRIAEEIEDRVSTGNNTSDFDLFHFGNNNKSNTALLILDRRDDPVTPLLNHWTYTAMIHENLGITNNRVDVAKASSSKEQEVVLNVQDDEFYRATQHMVFGELGSALKEVVDEFQKHEGSSIASGAGRSKLQSIEDIQRFMENYPEFKRQEGMVAKHVTLTSALSRVTSERNLFDMSELEQELACNENLTEAFNRVETFVEDNNVPLEDKLRLVLLYSLRYQLEGEREIRFLERSLKDCGIDDALLRTVGLLRKYAGVAVRGSDIFNKNTVVGAAKTIVRKQMEGLKGVSNVLMRYEPLLQARLSAIKLAGLNALRENEFKILGQQKTAAVRPQNLIVFMVGGTSYAEARCVAEFNKEQQGRGMQVILGSNTVHNTRSFMHDLVKLHNEALMPDSQQIRT</sequence>
<dbReference type="InterPro" id="IPR043154">
    <property type="entry name" value="Sec-1-like_dom1"/>
</dbReference>
<proteinExistence type="inferred from homology"/>
<evidence type="ECO:0000313" key="3">
    <source>
        <dbReference type="EnsemblProtists" id="EKX46874"/>
    </source>
</evidence>
<dbReference type="Gene3D" id="3.40.50.1910">
    <property type="match status" value="1"/>
</dbReference>
<accession>L1JFG2</accession>
<dbReference type="Proteomes" id="UP000011087">
    <property type="component" value="Unassembled WGS sequence"/>
</dbReference>
<dbReference type="Pfam" id="PF00995">
    <property type="entry name" value="Sec1"/>
    <property type="match status" value="1"/>
</dbReference>
<dbReference type="SUPFAM" id="SSF56815">
    <property type="entry name" value="Sec1/munc18-like (SM) proteins"/>
    <property type="match status" value="1"/>
</dbReference>
<name>L1JFG2_GUITC</name>
<keyword evidence="4" id="KW-1185">Reference proteome</keyword>
<dbReference type="OrthoDB" id="10266265at2759"/>
<dbReference type="InterPro" id="IPR036045">
    <property type="entry name" value="Sec1-like_sf"/>
</dbReference>
<dbReference type="GO" id="GO:0016192">
    <property type="term" value="P:vesicle-mediated transport"/>
    <property type="evidence" value="ECO:0007669"/>
    <property type="project" value="InterPro"/>
</dbReference>
<dbReference type="Gene3D" id="3.40.50.2060">
    <property type="match status" value="1"/>
</dbReference>